<dbReference type="NCBIfam" id="TIGR00296">
    <property type="entry name" value="TIGR00296 family protein"/>
    <property type="match status" value="1"/>
</dbReference>
<dbReference type="InterPro" id="IPR036071">
    <property type="entry name" value="AMMECR1_dom_sf"/>
</dbReference>
<dbReference type="AlphaFoldDB" id="A0A933GMR4"/>
<dbReference type="Proteomes" id="UP000772181">
    <property type="component" value="Unassembled WGS sequence"/>
</dbReference>
<feature type="domain" description="AMMECR1" evidence="2">
    <location>
        <begin position="39"/>
        <end position="208"/>
    </location>
</feature>
<dbReference type="InterPro" id="IPR002733">
    <property type="entry name" value="AMMECR1_domain"/>
</dbReference>
<dbReference type="Gene3D" id="3.30.700.20">
    <property type="entry name" value="Hypothetical protein ph0010, domain 1"/>
    <property type="match status" value="1"/>
</dbReference>
<protein>
    <submittedName>
        <fullName evidence="3">AmmeMemoRadiSam system protein A</fullName>
    </submittedName>
</protein>
<evidence type="ECO:0000313" key="3">
    <source>
        <dbReference type="EMBL" id="MBI4596276.1"/>
    </source>
</evidence>
<evidence type="ECO:0000256" key="1">
    <source>
        <dbReference type="SAM" id="MobiDB-lite"/>
    </source>
</evidence>
<proteinExistence type="predicted"/>
<gene>
    <name evidence="3" type="primary">amrA</name>
    <name evidence="3" type="ORF">HY730_07880</name>
</gene>
<sequence>MLQFGFFRKKDPKGQANSSNSREHRVVENSSSTDSTAITTPHPYVQLARETIERYIKKGDIIKCPDPLPEKMQGRAGVFVSLKKKGKLRGCIGTFQATQLNIAEEIIHNAISSSAQDPRFPPVTADEIAGLEISVDILSPPETVKDIRDLDPKKYGVIVTQGWRRGLLLPDLEGVDTVQEQLSIVRQKAGIAPYEEIEIMRFEVRRFK</sequence>
<evidence type="ECO:0000259" key="2">
    <source>
        <dbReference type="PROSITE" id="PS51112"/>
    </source>
</evidence>
<name>A0A933GMR4_UNCTE</name>
<evidence type="ECO:0000313" key="4">
    <source>
        <dbReference type="Proteomes" id="UP000772181"/>
    </source>
</evidence>
<feature type="compositionally biased region" description="Polar residues" evidence="1">
    <location>
        <begin position="28"/>
        <end position="38"/>
    </location>
</feature>
<dbReference type="PANTHER" id="PTHR13016">
    <property type="entry name" value="AMMECR1 HOMOLOG"/>
    <property type="match status" value="1"/>
</dbReference>
<comment type="caution">
    <text evidence="3">The sequence shown here is derived from an EMBL/GenBank/DDBJ whole genome shotgun (WGS) entry which is preliminary data.</text>
</comment>
<dbReference type="InterPro" id="IPR023473">
    <property type="entry name" value="AMMECR1"/>
</dbReference>
<dbReference type="Gene3D" id="3.30.1490.150">
    <property type="entry name" value="Hypothetical protein ph0010, domain 2"/>
    <property type="match status" value="1"/>
</dbReference>
<reference evidence="3" key="1">
    <citation type="submission" date="2020-07" db="EMBL/GenBank/DDBJ databases">
        <title>Huge and variable diversity of episymbiotic CPR bacteria and DPANN archaea in groundwater ecosystems.</title>
        <authorList>
            <person name="He C.Y."/>
            <person name="Keren R."/>
            <person name="Whittaker M."/>
            <person name="Farag I.F."/>
            <person name="Doudna J."/>
            <person name="Cate J.H.D."/>
            <person name="Banfield J.F."/>
        </authorList>
    </citation>
    <scope>NUCLEOTIDE SEQUENCE</scope>
    <source>
        <strain evidence="3">NC_groundwater_1482_Ag_S-0.65um_47_24</strain>
    </source>
</reference>
<dbReference type="InterPro" id="IPR027623">
    <property type="entry name" value="AmmeMemoSam_A"/>
</dbReference>
<dbReference type="EMBL" id="JACQWF010000345">
    <property type="protein sequence ID" value="MBI4596276.1"/>
    <property type="molecule type" value="Genomic_DNA"/>
</dbReference>
<organism evidence="3 4">
    <name type="scientific">Tectimicrobiota bacterium</name>
    <dbReference type="NCBI Taxonomy" id="2528274"/>
    <lineage>
        <taxon>Bacteria</taxon>
        <taxon>Pseudomonadati</taxon>
        <taxon>Nitrospinota/Tectimicrobiota group</taxon>
        <taxon>Candidatus Tectimicrobiota</taxon>
    </lineage>
</organism>
<dbReference type="SUPFAM" id="SSF143447">
    <property type="entry name" value="AMMECR1-like"/>
    <property type="match status" value="1"/>
</dbReference>
<dbReference type="PANTHER" id="PTHR13016:SF0">
    <property type="entry name" value="AMME SYNDROME CANDIDATE GENE 1 PROTEIN"/>
    <property type="match status" value="1"/>
</dbReference>
<dbReference type="Pfam" id="PF01871">
    <property type="entry name" value="AMMECR1"/>
    <property type="match status" value="1"/>
</dbReference>
<dbReference type="PROSITE" id="PS51112">
    <property type="entry name" value="AMMECR1"/>
    <property type="match status" value="1"/>
</dbReference>
<feature type="region of interest" description="Disordered" evidence="1">
    <location>
        <begin position="9"/>
        <end position="38"/>
    </location>
</feature>
<accession>A0A933GMR4</accession>
<dbReference type="InterPro" id="IPR027485">
    <property type="entry name" value="AMMECR1_N"/>
</dbReference>
<dbReference type="NCBIfam" id="TIGR04335">
    <property type="entry name" value="AmmeMemoSam_A"/>
    <property type="match status" value="1"/>
</dbReference>